<accession>A0A7Z0EIY0</accession>
<keyword evidence="2" id="KW-1185">Reference proteome</keyword>
<sequence length="60" mass="6036">MIVLAVLFVVVLTGAAVGALALRVRGAARALSAQVNRASGDYQASGAALRERVRRSGAGA</sequence>
<gene>
    <name evidence="1" type="ORF">HNR10_000826</name>
</gene>
<name>A0A7Z0EIY0_9ACTN</name>
<evidence type="ECO:0000313" key="1">
    <source>
        <dbReference type="EMBL" id="NYJ32945.1"/>
    </source>
</evidence>
<evidence type="ECO:0000313" key="2">
    <source>
        <dbReference type="Proteomes" id="UP000572051"/>
    </source>
</evidence>
<dbReference type="AlphaFoldDB" id="A0A7Z0EIY0"/>
<proteinExistence type="predicted"/>
<reference evidence="1 2" key="1">
    <citation type="submission" date="2020-07" db="EMBL/GenBank/DDBJ databases">
        <title>Sequencing the genomes of 1000 actinobacteria strains.</title>
        <authorList>
            <person name="Klenk H.-P."/>
        </authorList>
    </citation>
    <scope>NUCLEOTIDE SEQUENCE [LARGE SCALE GENOMIC DNA]</scope>
    <source>
        <strain evidence="1 2">DSM 44442</strain>
    </source>
</reference>
<comment type="caution">
    <text evidence="1">The sequence shown here is derived from an EMBL/GenBank/DDBJ whole genome shotgun (WGS) entry which is preliminary data.</text>
</comment>
<dbReference type="RefSeq" id="WP_179820936.1">
    <property type="nucleotide sequence ID" value="NZ_JACCFS010000001.1"/>
</dbReference>
<protein>
    <submittedName>
        <fullName evidence="1">UPF0716 family protein affecting phage T7 exclusion</fullName>
    </submittedName>
</protein>
<dbReference type="EMBL" id="JACCFS010000001">
    <property type="protein sequence ID" value="NYJ32945.1"/>
    <property type="molecule type" value="Genomic_DNA"/>
</dbReference>
<dbReference type="Proteomes" id="UP000572051">
    <property type="component" value="Unassembled WGS sequence"/>
</dbReference>
<organism evidence="1 2">
    <name type="scientific">Nocardiopsis aegyptia</name>
    <dbReference type="NCBI Taxonomy" id="220378"/>
    <lineage>
        <taxon>Bacteria</taxon>
        <taxon>Bacillati</taxon>
        <taxon>Actinomycetota</taxon>
        <taxon>Actinomycetes</taxon>
        <taxon>Streptosporangiales</taxon>
        <taxon>Nocardiopsidaceae</taxon>
        <taxon>Nocardiopsis</taxon>
    </lineage>
</organism>